<name>A0A1L3GN15_9BACT</name>
<dbReference type="AlphaFoldDB" id="A0A1L3GN15"/>
<keyword evidence="8 12" id="KW-1133">Transmembrane helix</keyword>
<evidence type="ECO:0000313" key="14">
    <source>
        <dbReference type="Proteomes" id="UP000182517"/>
    </source>
</evidence>
<evidence type="ECO:0000256" key="2">
    <source>
        <dbReference type="ARBA" id="ARBA00021714"/>
    </source>
</evidence>
<evidence type="ECO:0000313" key="13">
    <source>
        <dbReference type="EMBL" id="APG27329.1"/>
    </source>
</evidence>
<keyword evidence="13" id="KW-0966">Cell projection</keyword>
<evidence type="ECO:0000256" key="10">
    <source>
        <dbReference type="ARBA" id="ARBA00023143"/>
    </source>
</evidence>
<evidence type="ECO:0000256" key="7">
    <source>
        <dbReference type="ARBA" id="ARBA00022927"/>
    </source>
</evidence>
<dbReference type="GO" id="GO:0009306">
    <property type="term" value="P:protein secretion"/>
    <property type="evidence" value="ECO:0007669"/>
    <property type="project" value="UniProtKB-UniRule"/>
</dbReference>
<dbReference type="GO" id="GO:0044781">
    <property type="term" value="P:bacterial-type flagellum organization"/>
    <property type="evidence" value="ECO:0007669"/>
    <property type="project" value="UniProtKB-UniRule"/>
</dbReference>
<dbReference type="KEGG" id="pef:A7E78_05415"/>
<dbReference type="PANTHER" id="PTHR30587">
    <property type="entry name" value="FLAGELLAR BIOSYNTHETIC PROTEIN FLIP"/>
    <property type="match status" value="1"/>
</dbReference>
<feature type="transmembrane region" description="Helical" evidence="12">
    <location>
        <begin position="186"/>
        <end position="208"/>
    </location>
</feature>
<proteinExistence type="inferred from homology"/>
<dbReference type="Pfam" id="PF00813">
    <property type="entry name" value="FliP"/>
    <property type="match status" value="1"/>
</dbReference>
<keyword evidence="6 12" id="KW-1005">Bacterial flagellum biogenesis</keyword>
<evidence type="ECO:0000256" key="1">
    <source>
        <dbReference type="ARBA" id="ARBA00006257"/>
    </source>
</evidence>
<evidence type="ECO:0000256" key="5">
    <source>
        <dbReference type="ARBA" id="ARBA00022692"/>
    </source>
</evidence>
<evidence type="ECO:0000256" key="8">
    <source>
        <dbReference type="ARBA" id="ARBA00022989"/>
    </source>
</evidence>
<accession>A0A1L3GN15</accession>
<evidence type="ECO:0000256" key="6">
    <source>
        <dbReference type="ARBA" id="ARBA00022795"/>
    </source>
</evidence>
<evidence type="ECO:0000256" key="4">
    <source>
        <dbReference type="ARBA" id="ARBA00022475"/>
    </source>
</evidence>
<keyword evidence="11 12" id="KW-1006">Bacterial flagellum protein export</keyword>
<dbReference type="NCBIfam" id="TIGR01103">
    <property type="entry name" value="fliP"/>
    <property type="match status" value="1"/>
</dbReference>
<dbReference type="STRING" id="1842532.A7E78_05415"/>
<keyword evidence="5 12" id="KW-0812">Transmembrane</keyword>
<keyword evidence="10" id="KW-0975">Bacterial flagellum</keyword>
<sequence>MKHITIITSTVTLLLLLPVLAGAEGLPTITVGIGQTADPGQTSTALQILMVLTVLSMAPAILLMTTAFIRLVVVLSFVRQAMGTQQMPPNQIIIGLALFLTFFIMAPVFTQVNEKALQPYLDKKISQEQALNEAVTPMREFMFKQTKEKELGLLMEIAGQPAPENQKDVPTMTLIPAFMLSELKRAFQIGFMVYIPFLVIDMIVASVLMSMGMMMLPPVIISLPFKLLLFVLVDGWNLVVSSLVQSFL</sequence>
<dbReference type="GO" id="GO:0009425">
    <property type="term" value="C:bacterial-type flagellum basal body"/>
    <property type="evidence" value="ECO:0007669"/>
    <property type="project" value="UniProtKB-SubCell"/>
</dbReference>
<dbReference type="InterPro" id="IPR005838">
    <property type="entry name" value="T3SS_IM_P"/>
</dbReference>
<dbReference type="GO" id="GO:0005886">
    <property type="term" value="C:plasma membrane"/>
    <property type="evidence" value="ECO:0007669"/>
    <property type="project" value="UniProtKB-SubCell"/>
</dbReference>
<keyword evidence="4 12" id="KW-1003">Cell membrane</keyword>
<keyword evidence="7 12" id="KW-0653">Protein transport</keyword>
<feature type="transmembrane region" description="Helical" evidence="12">
    <location>
        <begin position="90"/>
        <end position="109"/>
    </location>
</feature>
<keyword evidence="13" id="KW-0969">Cilium</keyword>
<evidence type="ECO:0000256" key="3">
    <source>
        <dbReference type="ARBA" id="ARBA00022448"/>
    </source>
</evidence>
<keyword evidence="9 12" id="KW-0472">Membrane</keyword>
<comment type="subcellular location">
    <subcellularLocation>
        <location evidence="12">Cell membrane</location>
        <topology evidence="12">Multi-pass membrane protein</topology>
    </subcellularLocation>
    <subcellularLocation>
        <location evidence="12">Bacterial flagellum basal body</location>
    </subcellularLocation>
</comment>
<gene>
    <name evidence="12" type="primary">fliP</name>
    <name evidence="13" type="ORF">A7E78_05415</name>
</gene>
<dbReference type="NCBIfam" id="NF009438">
    <property type="entry name" value="PRK12797.1"/>
    <property type="match status" value="1"/>
</dbReference>
<dbReference type="RefSeq" id="WP_072283296.1">
    <property type="nucleotide sequence ID" value="NZ_CP015519.1"/>
</dbReference>
<dbReference type="PANTHER" id="PTHR30587:SF0">
    <property type="entry name" value="FLAGELLAR BIOSYNTHETIC PROTEIN FLIP"/>
    <property type="match status" value="1"/>
</dbReference>
<keyword evidence="14" id="KW-1185">Reference proteome</keyword>
<keyword evidence="3 12" id="KW-0813">Transport</keyword>
<keyword evidence="13" id="KW-0282">Flagellum</keyword>
<dbReference type="Proteomes" id="UP000182517">
    <property type="component" value="Chromosome"/>
</dbReference>
<organism evidence="13 14">
    <name type="scientific">Syntrophotalea acetylenivorans</name>
    <dbReference type="NCBI Taxonomy" id="1842532"/>
    <lineage>
        <taxon>Bacteria</taxon>
        <taxon>Pseudomonadati</taxon>
        <taxon>Thermodesulfobacteriota</taxon>
        <taxon>Desulfuromonadia</taxon>
        <taxon>Desulfuromonadales</taxon>
        <taxon>Syntrophotaleaceae</taxon>
        <taxon>Syntrophotalea</taxon>
    </lineage>
</organism>
<feature type="transmembrane region" description="Helical" evidence="12">
    <location>
        <begin position="220"/>
        <end position="239"/>
    </location>
</feature>
<dbReference type="EMBL" id="CP015519">
    <property type="protein sequence ID" value="APG27329.1"/>
    <property type="molecule type" value="Genomic_DNA"/>
</dbReference>
<dbReference type="PRINTS" id="PR01302">
    <property type="entry name" value="TYPE3IMPPROT"/>
</dbReference>
<dbReference type="PROSITE" id="PS01060">
    <property type="entry name" value="FLIP_1"/>
    <property type="match status" value="1"/>
</dbReference>
<evidence type="ECO:0000256" key="12">
    <source>
        <dbReference type="RuleBase" id="RU362069"/>
    </source>
</evidence>
<dbReference type="OrthoDB" id="9805111at2"/>
<comment type="function">
    <text evidence="12">Plays a role in the flagellum-specific transport system.</text>
</comment>
<dbReference type="InterPro" id="IPR005837">
    <property type="entry name" value="FliP"/>
</dbReference>
<protein>
    <recommendedName>
        <fullName evidence="2 12">Flagellar biosynthetic protein FliP</fullName>
    </recommendedName>
</protein>
<feature type="transmembrane region" description="Helical" evidence="12">
    <location>
        <begin position="45"/>
        <end position="78"/>
    </location>
</feature>
<evidence type="ECO:0000256" key="11">
    <source>
        <dbReference type="ARBA" id="ARBA00023225"/>
    </source>
</evidence>
<dbReference type="PRINTS" id="PR00951">
    <property type="entry name" value="FLGBIOSNFLIP"/>
</dbReference>
<dbReference type="PROSITE" id="PS01061">
    <property type="entry name" value="FLIP_2"/>
    <property type="match status" value="1"/>
</dbReference>
<comment type="similarity">
    <text evidence="1 12">Belongs to the FliP/MopC/SpaP family.</text>
</comment>
<reference evidence="13 14" key="1">
    <citation type="journal article" date="2017" name="Genome Announc.">
        <title>Complete Genome Sequences of Two Acetylene-Fermenting Pelobacter acetylenicus Strains.</title>
        <authorList>
            <person name="Sutton J.M."/>
            <person name="Baesman S.M."/>
            <person name="Fierst J.L."/>
            <person name="Poret-Peterson A.T."/>
            <person name="Oremland R.S."/>
            <person name="Dunlap D.S."/>
            <person name="Akob D.M."/>
        </authorList>
    </citation>
    <scope>NUCLEOTIDE SEQUENCE [LARGE SCALE GENOMIC DNA]</scope>
    <source>
        <strain evidence="13 14">SFB93</strain>
    </source>
</reference>
<evidence type="ECO:0000256" key="9">
    <source>
        <dbReference type="ARBA" id="ARBA00023136"/>
    </source>
</evidence>